<reference evidence="1 2" key="1">
    <citation type="submission" date="2024-01" db="EMBL/GenBank/DDBJ databases">
        <title>Hyphobacterium bacterium isolated from marine sediment.</title>
        <authorList>
            <person name="Zhao S."/>
        </authorList>
    </citation>
    <scope>NUCLEOTIDE SEQUENCE [LARGE SCALE GENOMIC DNA]</scope>
    <source>
        <strain evidence="2">HN65</strain>
    </source>
</reference>
<proteinExistence type="predicted"/>
<evidence type="ECO:0000313" key="2">
    <source>
        <dbReference type="Proteomes" id="UP001354971"/>
    </source>
</evidence>
<comment type="caution">
    <text evidence="1">The sequence shown here is derived from an EMBL/GenBank/DDBJ whole genome shotgun (WGS) entry which is preliminary data.</text>
</comment>
<accession>A0ABU7LUN3</accession>
<name>A0ABU7LUN3_9PROT</name>
<keyword evidence="2" id="KW-1185">Reference proteome</keyword>
<dbReference type="Proteomes" id="UP001354971">
    <property type="component" value="Unassembled WGS sequence"/>
</dbReference>
<organism evidence="1 2">
    <name type="scientific">Hyphobacterium lacteum</name>
    <dbReference type="NCBI Taxonomy" id="3116575"/>
    <lineage>
        <taxon>Bacteria</taxon>
        <taxon>Pseudomonadati</taxon>
        <taxon>Pseudomonadota</taxon>
        <taxon>Alphaproteobacteria</taxon>
        <taxon>Maricaulales</taxon>
        <taxon>Maricaulaceae</taxon>
        <taxon>Hyphobacterium</taxon>
    </lineage>
</organism>
<evidence type="ECO:0000313" key="1">
    <source>
        <dbReference type="EMBL" id="MEE2527259.1"/>
    </source>
</evidence>
<dbReference type="InterPro" id="IPR021473">
    <property type="entry name" value="DUF3126"/>
</dbReference>
<protein>
    <submittedName>
        <fullName evidence="1">DUF3126 family protein</fullName>
    </submittedName>
</protein>
<dbReference type="Pfam" id="PF11324">
    <property type="entry name" value="DUF3126"/>
    <property type="match status" value="1"/>
</dbReference>
<dbReference type="EMBL" id="JAZDRP010000010">
    <property type="protein sequence ID" value="MEE2527259.1"/>
    <property type="molecule type" value="Genomic_DNA"/>
</dbReference>
<sequence>MTNIVTAEEAALLEIFLKKKLNPDMVVQRRQRADECAEIHIGDECLGVVQKIVDEGETSYSFEITILDIDLEEV</sequence>
<gene>
    <name evidence="1" type="ORF">V0U79_12905</name>
</gene>
<dbReference type="RefSeq" id="WP_330199921.1">
    <property type="nucleotide sequence ID" value="NZ_JAZDRP010000010.1"/>
</dbReference>